<name>A0A7D9HRV9_PARCT</name>
<dbReference type="PANTHER" id="PTHR33332">
    <property type="entry name" value="REVERSE TRANSCRIPTASE DOMAIN-CONTAINING PROTEIN"/>
    <property type="match status" value="1"/>
</dbReference>
<protein>
    <submittedName>
        <fullName evidence="1">Uncharacterized protein</fullName>
    </submittedName>
</protein>
<reference evidence="1" key="1">
    <citation type="submission" date="2020-04" db="EMBL/GenBank/DDBJ databases">
        <authorList>
            <person name="Alioto T."/>
            <person name="Alioto T."/>
            <person name="Gomez Garrido J."/>
        </authorList>
    </citation>
    <scope>NUCLEOTIDE SEQUENCE</scope>
    <source>
        <strain evidence="1">A484AB</strain>
    </source>
</reference>
<proteinExistence type="predicted"/>
<comment type="caution">
    <text evidence="1">The sequence shown here is derived from an EMBL/GenBank/DDBJ whole genome shotgun (WGS) entry which is preliminary data.</text>
</comment>
<dbReference type="InterPro" id="IPR043502">
    <property type="entry name" value="DNA/RNA_pol_sf"/>
</dbReference>
<dbReference type="Proteomes" id="UP001152795">
    <property type="component" value="Unassembled WGS sequence"/>
</dbReference>
<dbReference type="Pfam" id="PF00078">
    <property type="entry name" value="RVT_1"/>
    <property type="match status" value="1"/>
</dbReference>
<sequence>MAKAFDKVSHVRLLHRLREFGFGGNLLMWSDSYLKNRRQQTVVLGVTSTALPVTSGLLQGSILGPLLFVLYTNELSSSIVNSNVAAFADDTKIFKVINSRRDAMLLQNDLLNFNSSSHPMLVCILTHQNVKPSRSPGNTTK</sequence>
<accession>A0A7D9HRV9</accession>
<dbReference type="EMBL" id="CACRXK020001142">
    <property type="protein sequence ID" value="CAB3987241.1"/>
    <property type="molecule type" value="Genomic_DNA"/>
</dbReference>
<dbReference type="InterPro" id="IPR000477">
    <property type="entry name" value="RT_dom"/>
</dbReference>
<gene>
    <name evidence="1" type="ORF">PACLA_8A055441</name>
</gene>
<evidence type="ECO:0000313" key="1">
    <source>
        <dbReference type="EMBL" id="CAB3987241.1"/>
    </source>
</evidence>
<organism evidence="1 2">
    <name type="scientific">Paramuricea clavata</name>
    <name type="common">Red gorgonian</name>
    <name type="synonym">Violescent sea-whip</name>
    <dbReference type="NCBI Taxonomy" id="317549"/>
    <lineage>
        <taxon>Eukaryota</taxon>
        <taxon>Metazoa</taxon>
        <taxon>Cnidaria</taxon>
        <taxon>Anthozoa</taxon>
        <taxon>Octocorallia</taxon>
        <taxon>Malacalcyonacea</taxon>
        <taxon>Plexauridae</taxon>
        <taxon>Paramuricea</taxon>
    </lineage>
</organism>
<dbReference type="PROSITE" id="PS50878">
    <property type="entry name" value="RT_POL"/>
    <property type="match status" value="1"/>
</dbReference>
<dbReference type="OrthoDB" id="7790673at2759"/>
<keyword evidence="2" id="KW-1185">Reference proteome</keyword>
<evidence type="ECO:0000313" key="2">
    <source>
        <dbReference type="Proteomes" id="UP001152795"/>
    </source>
</evidence>
<dbReference type="AlphaFoldDB" id="A0A7D9HRV9"/>
<dbReference type="SUPFAM" id="SSF56672">
    <property type="entry name" value="DNA/RNA polymerases"/>
    <property type="match status" value="1"/>
</dbReference>